<reference evidence="2" key="1">
    <citation type="submission" date="2022-04" db="EMBL/GenBank/DDBJ databases">
        <title>Hymenobacter sp. isolated from the air.</title>
        <authorList>
            <person name="Won M."/>
            <person name="Lee C.-M."/>
            <person name="Woen H.-Y."/>
            <person name="Kwon S.-W."/>
        </authorList>
    </citation>
    <scope>NUCLEOTIDE SEQUENCE</scope>
    <source>
        <strain evidence="2">5420S-77</strain>
    </source>
</reference>
<evidence type="ECO:0000313" key="2">
    <source>
        <dbReference type="EMBL" id="UOQ65461.1"/>
    </source>
</evidence>
<dbReference type="Proteomes" id="UP000830401">
    <property type="component" value="Chromosome"/>
</dbReference>
<evidence type="ECO:0000256" key="1">
    <source>
        <dbReference type="ARBA" id="ARBA00022553"/>
    </source>
</evidence>
<dbReference type="PANTHER" id="PTHR43547:SF2">
    <property type="entry name" value="HYBRID SIGNAL TRANSDUCTION HISTIDINE KINASE C"/>
    <property type="match status" value="1"/>
</dbReference>
<dbReference type="InterPro" id="IPR015943">
    <property type="entry name" value="WD40/YVTN_repeat-like_dom_sf"/>
</dbReference>
<keyword evidence="3" id="KW-1185">Reference proteome</keyword>
<gene>
    <name evidence="2" type="ORF">MUN86_18205</name>
</gene>
<protein>
    <submittedName>
        <fullName evidence="2">Uncharacterized protein</fullName>
    </submittedName>
</protein>
<accession>A0ABY4G3V1</accession>
<keyword evidence="1" id="KW-0597">Phosphoprotein</keyword>
<dbReference type="SUPFAM" id="SSF63829">
    <property type="entry name" value="Calcium-dependent phosphotriesterase"/>
    <property type="match status" value="1"/>
</dbReference>
<dbReference type="Gene3D" id="2.130.10.10">
    <property type="entry name" value="YVTN repeat-like/Quinoprotein amine dehydrogenase"/>
    <property type="match status" value="1"/>
</dbReference>
<proteinExistence type="predicted"/>
<name>A0ABY4G3V1_9BACT</name>
<dbReference type="PANTHER" id="PTHR43547">
    <property type="entry name" value="TWO-COMPONENT HISTIDINE KINASE"/>
    <property type="match status" value="1"/>
</dbReference>
<dbReference type="EMBL" id="CP095061">
    <property type="protein sequence ID" value="UOQ65461.1"/>
    <property type="molecule type" value="Genomic_DNA"/>
</dbReference>
<dbReference type="Pfam" id="PF07494">
    <property type="entry name" value="Reg_prop"/>
    <property type="match status" value="3"/>
</dbReference>
<evidence type="ECO:0000313" key="3">
    <source>
        <dbReference type="Proteomes" id="UP000830401"/>
    </source>
</evidence>
<dbReference type="InterPro" id="IPR011110">
    <property type="entry name" value="Reg_prop"/>
</dbReference>
<organism evidence="2 3">
    <name type="scientific">Hymenobacter volaticus</name>
    <dbReference type="NCBI Taxonomy" id="2932254"/>
    <lineage>
        <taxon>Bacteria</taxon>
        <taxon>Pseudomonadati</taxon>
        <taxon>Bacteroidota</taxon>
        <taxon>Cytophagia</taxon>
        <taxon>Cytophagales</taxon>
        <taxon>Hymenobacteraceae</taxon>
        <taxon>Hymenobacter</taxon>
    </lineage>
</organism>
<sequence length="351" mass="38309">MLLLLSVASQKSCAQGNLDELRFEHVTITEGLSHSDAITVAEDKEGFVWVGTNKGLNRYDGYELKTYFLPVNPLNGLSGNRIRMLHVGANGRLWVGTQNTGVSCYDAGTDKFVGLSAKNLLPMYRQLSRQLSQTEVTALTSDAQGNLWVGTRNTGLFHLTLDKHDQPIAIHKIPLAKQQKLDYEVASLVADPAGKVWVGTVGSGLRVVQVSRTVSTALAAQATAFSAATVRQLHLDQQGDLWVSTGQQVFWVASQDRQNGQLGAAQSLPGIFQDVQTLYLDSFRRLWVGTNYGCICGKPRPSPATISRFSFTKQPGFCLSQANPMASTPSGFIRFSRTKTRFCGSLPRPEG</sequence>